<dbReference type="InterPro" id="IPR005893">
    <property type="entry name" value="PotA-like"/>
</dbReference>
<keyword evidence="3 7" id="KW-0547">Nucleotide-binding</keyword>
<dbReference type="PANTHER" id="PTHR42781">
    <property type="entry name" value="SPERMIDINE/PUTRESCINE IMPORT ATP-BINDING PROTEIN POTA"/>
    <property type="match status" value="1"/>
</dbReference>
<dbReference type="FunFam" id="3.40.50.300:FF:000133">
    <property type="entry name" value="Spermidine/putrescine import ATP-binding protein PotA"/>
    <property type="match status" value="1"/>
</dbReference>
<feature type="domain" description="ABC transporter" evidence="9">
    <location>
        <begin position="24"/>
        <end position="254"/>
    </location>
</feature>
<keyword evidence="4 7" id="KW-0067">ATP-binding</keyword>
<dbReference type="InterPro" id="IPR017871">
    <property type="entry name" value="ABC_transporter-like_CS"/>
</dbReference>
<protein>
    <recommendedName>
        <fullName evidence="7">Spermidine/putrescine import ATP-binding protein PotA</fullName>
        <ecNumber evidence="7">7.6.2.11</ecNumber>
    </recommendedName>
</protein>
<dbReference type="Gene3D" id="2.40.50.100">
    <property type="match status" value="1"/>
</dbReference>
<dbReference type="AlphaFoldDB" id="A0A6I6FA71"/>
<dbReference type="InterPro" id="IPR003439">
    <property type="entry name" value="ABC_transporter-like_ATP-bd"/>
</dbReference>
<evidence type="ECO:0000256" key="1">
    <source>
        <dbReference type="ARBA" id="ARBA00022448"/>
    </source>
</evidence>
<feature type="region of interest" description="Disordered" evidence="8">
    <location>
        <begin position="1"/>
        <end position="20"/>
    </location>
</feature>
<dbReference type="OrthoDB" id="9802264at2"/>
<comment type="catalytic activity">
    <reaction evidence="7">
        <text>ATP + H2O + polyamine-[polyamine-binding protein]Side 1 = ADP + phosphate + polyamineSide 2 + [polyamine-binding protein]Side 1.</text>
        <dbReference type="EC" id="7.6.2.11"/>
    </reaction>
</comment>
<dbReference type="Proteomes" id="UP000422572">
    <property type="component" value="Chromosome"/>
</dbReference>
<dbReference type="CDD" id="cd03300">
    <property type="entry name" value="ABC_PotA_N"/>
    <property type="match status" value="1"/>
</dbReference>
<reference evidence="10 11" key="1">
    <citation type="submission" date="2018-12" db="EMBL/GenBank/DDBJ databases">
        <title>Complete genome sequence of Streptomyces ficellus NRRL8067, the producer of ficellomycin, feldamycin and nojirimycin.</title>
        <authorList>
            <person name="Zhang H."/>
            <person name="Yue R."/>
            <person name="Liu Y."/>
            <person name="Li M."/>
            <person name="Mu H."/>
            <person name="Zhang J."/>
        </authorList>
    </citation>
    <scope>NUCLEOTIDE SEQUENCE [LARGE SCALE GENOMIC DNA]</scope>
    <source>
        <strain evidence="10 11">NRRL 8067</strain>
    </source>
</reference>
<dbReference type="Pfam" id="PF00005">
    <property type="entry name" value="ABC_tran"/>
    <property type="match status" value="1"/>
</dbReference>
<dbReference type="InterPro" id="IPR027417">
    <property type="entry name" value="P-loop_NTPase"/>
</dbReference>
<dbReference type="GO" id="GO:0005524">
    <property type="term" value="F:ATP binding"/>
    <property type="evidence" value="ECO:0007669"/>
    <property type="project" value="UniProtKB-KW"/>
</dbReference>
<dbReference type="PANTHER" id="PTHR42781:SF4">
    <property type="entry name" value="SPERMIDINE_PUTRESCINE IMPORT ATP-BINDING PROTEIN POTA"/>
    <property type="match status" value="1"/>
</dbReference>
<proteinExistence type="inferred from homology"/>
<keyword evidence="5 7" id="KW-1278">Translocase</keyword>
<dbReference type="EC" id="7.6.2.11" evidence="7"/>
<evidence type="ECO:0000256" key="5">
    <source>
        <dbReference type="ARBA" id="ARBA00022967"/>
    </source>
</evidence>
<evidence type="ECO:0000313" key="10">
    <source>
        <dbReference type="EMBL" id="QGV77092.1"/>
    </source>
</evidence>
<dbReference type="PROSITE" id="PS00211">
    <property type="entry name" value="ABC_TRANSPORTER_1"/>
    <property type="match status" value="1"/>
</dbReference>
<evidence type="ECO:0000256" key="4">
    <source>
        <dbReference type="ARBA" id="ARBA00022840"/>
    </source>
</evidence>
<dbReference type="NCBIfam" id="TIGR01187">
    <property type="entry name" value="potA"/>
    <property type="match status" value="1"/>
</dbReference>
<dbReference type="GO" id="GO:0043190">
    <property type="term" value="C:ATP-binding cassette (ABC) transporter complex"/>
    <property type="evidence" value="ECO:0007669"/>
    <property type="project" value="InterPro"/>
</dbReference>
<dbReference type="KEGG" id="sfic:EIZ62_01605"/>
<evidence type="ECO:0000256" key="6">
    <source>
        <dbReference type="ARBA" id="ARBA00023136"/>
    </source>
</evidence>
<dbReference type="InterPro" id="IPR017879">
    <property type="entry name" value="PotA_ATP-bd"/>
</dbReference>
<dbReference type="GO" id="GO:0016887">
    <property type="term" value="F:ATP hydrolysis activity"/>
    <property type="evidence" value="ECO:0007669"/>
    <property type="project" value="InterPro"/>
</dbReference>
<feature type="compositionally biased region" description="Polar residues" evidence="8">
    <location>
        <begin position="1"/>
        <end position="11"/>
    </location>
</feature>
<accession>A0A6I6FA71</accession>
<keyword evidence="11" id="KW-1185">Reference proteome</keyword>
<comment type="subunit">
    <text evidence="7">The complex is composed of two ATP-binding proteins (PotA), two transmembrane proteins (PotB and PotC) and a solute-binding protein (PotD).</text>
</comment>
<keyword evidence="1 7" id="KW-0813">Transport</keyword>
<keyword evidence="2 7" id="KW-1003">Cell membrane</keyword>
<dbReference type="GO" id="GO:0015594">
    <property type="term" value="F:ABC-type putrescine transporter activity"/>
    <property type="evidence" value="ECO:0007669"/>
    <property type="project" value="InterPro"/>
</dbReference>
<evidence type="ECO:0000256" key="7">
    <source>
        <dbReference type="RuleBase" id="RU364083"/>
    </source>
</evidence>
<comment type="similarity">
    <text evidence="7">Belongs to the ABC transporter superfamily. Spermidine/putrescine importer (TC 3.A.1.11.1) family.</text>
</comment>
<comment type="function">
    <text evidence="7">Part of the ABC transporter complex PotABCD involved in spermidine/putrescine import. Responsible for energy coupling to the transport system.</text>
</comment>
<evidence type="ECO:0000313" key="11">
    <source>
        <dbReference type="Proteomes" id="UP000422572"/>
    </source>
</evidence>
<evidence type="ECO:0000256" key="3">
    <source>
        <dbReference type="ARBA" id="ARBA00022741"/>
    </source>
</evidence>
<dbReference type="InterPro" id="IPR050093">
    <property type="entry name" value="ABC_SmlMolc_Importer"/>
</dbReference>
<dbReference type="SMART" id="SM00382">
    <property type="entry name" value="AAA"/>
    <property type="match status" value="1"/>
</dbReference>
<dbReference type="EMBL" id="CP034279">
    <property type="protein sequence ID" value="QGV77092.1"/>
    <property type="molecule type" value="Genomic_DNA"/>
</dbReference>
<evidence type="ECO:0000256" key="8">
    <source>
        <dbReference type="SAM" id="MobiDB-lite"/>
    </source>
</evidence>
<evidence type="ECO:0000256" key="2">
    <source>
        <dbReference type="ARBA" id="ARBA00022475"/>
    </source>
</evidence>
<sequence length="373" mass="40211">MIPVTTTTTSKAAAAGAGGGAPAVRLDDICKRYGDSHAVRDLSLDIDGGEFFSLLGPSGCGKTTSLRMIGGFTTPTQGRILLNGDDVTGLPPDRRDVNTVFQSYALFDHLSVADNVAFGLKRKGVGRAEIRERVGAMLERVQLSGLAGRKPATLSGGQRQRVALARALVNRPQVLLLDEPLAALDLKLRRQMQVELKQIQREIGITFVFVTHDQDEALTMSDRVCVMNDGHVQQCGTPEDVYERPSNTFVASFMGTSNLVPGTYRAGEVVMDGGPALPVGPRAGVGEGSRVSVAIRPEKIWLSDLTADMARVTGTVRETVYSGPTTTYLIELTPGVTVSVLEQNTDRSRMEDRWCGGESVEIGWRPEHCLVLD</sequence>
<dbReference type="InterPro" id="IPR013611">
    <property type="entry name" value="Transp-assoc_OB_typ2"/>
</dbReference>
<dbReference type="InterPro" id="IPR008995">
    <property type="entry name" value="Mo/tungstate-bd_C_term_dom"/>
</dbReference>
<dbReference type="PROSITE" id="PS50893">
    <property type="entry name" value="ABC_TRANSPORTER_2"/>
    <property type="match status" value="1"/>
</dbReference>
<dbReference type="Gene3D" id="3.40.50.300">
    <property type="entry name" value="P-loop containing nucleotide triphosphate hydrolases"/>
    <property type="match status" value="1"/>
</dbReference>
<dbReference type="InterPro" id="IPR003593">
    <property type="entry name" value="AAA+_ATPase"/>
</dbReference>
<dbReference type="SUPFAM" id="SSF52540">
    <property type="entry name" value="P-loop containing nucleoside triphosphate hydrolases"/>
    <property type="match status" value="1"/>
</dbReference>
<organism evidence="10 11">
    <name type="scientific">Streptomyces ficellus</name>
    <dbReference type="NCBI Taxonomy" id="1977088"/>
    <lineage>
        <taxon>Bacteria</taxon>
        <taxon>Bacillati</taxon>
        <taxon>Actinomycetota</taxon>
        <taxon>Actinomycetes</taxon>
        <taxon>Kitasatosporales</taxon>
        <taxon>Streptomycetaceae</taxon>
        <taxon>Streptomyces</taxon>
    </lineage>
</organism>
<gene>
    <name evidence="7" type="primary">potA</name>
    <name evidence="10" type="ORF">EIZ62_01605</name>
</gene>
<name>A0A6I6FA71_9ACTN</name>
<evidence type="ECO:0000259" key="9">
    <source>
        <dbReference type="PROSITE" id="PS50893"/>
    </source>
</evidence>
<keyword evidence="6 7" id="KW-0472">Membrane</keyword>
<dbReference type="SUPFAM" id="SSF50331">
    <property type="entry name" value="MOP-like"/>
    <property type="match status" value="1"/>
</dbReference>
<dbReference type="Pfam" id="PF08402">
    <property type="entry name" value="TOBE_2"/>
    <property type="match status" value="1"/>
</dbReference>